<gene>
    <name evidence="2" type="ORF">NDU88_004420</name>
</gene>
<comment type="caution">
    <text evidence="2">The sequence shown here is derived from an EMBL/GenBank/DDBJ whole genome shotgun (WGS) entry which is preliminary data.</text>
</comment>
<accession>A0AAV7UH21</accession>
<dbReference type="EMBL" id="JANPWB010000005">
    <property type="protein sequence ID" value="KAJ1187646.1"/>
    <property type="molecule type" value="Genomic_DNA"/>
</dbReference>
<feature type="region of interest" description="Disordered" evidence="1">
    <location>
        <begin position="1"/>
        <end position="89"/>
    </location>
</feature>
<feature type="compositionally biased region" description="Basic and acidic residues" evidence="1">
    <location>
        <begin position="80"/>
        <end position="89"/>
    </location>
</feature>
<evidence type="ECO:0000313" key="3">
    <source>
        <dbReference type="Proteomes" id="UP001066276"/>
    </source>
</evidence>
<dbReference type="AlphaFoldDB" id="A0AAV7UH21"/>
<sequence length="89" mass="9960">MRCATIVRPTTSPTRGAVRKARGPQRDRPTPKGIPLRSSPTEVRNREDPQGTRGSACRELTTQSEEASLSEPIWRGVTLQEEKRGPRHE</sequence>
<evidence type="ECO:0000313" key="2">
    <source>
        <dbReference type="EMBL" id="KAJ1187646.1"/>
    </source>
</evidence>
<name>A0AAV7UH21_PLEWA</name>
<evidence type="ECO:0000256" key="1">
    <source>
        <dbReference type="SAM" id="MobiDB-lite"/>
    </source>
</evidence>
<protein>
    <submittedName>
        <fullName evidence="2">Uncharacterized protein</fullName>
    </submittedName>
</protein>
<dbReference type="Proteomes" id="UP001066276">
    <property type="component" value="Chromosome 3_1"/>
</dbReference>
<organism evidence="2 3">
    <name type="scientific">Pleurodeles waltl</name>
    <name type="common">Iberian ribbed newt</name>
    <dbReference type="NCBI Taxonomy" id="8319"/>
    <lineage>
        <taxon>Eukaryota</taxon>
        <taxon>Metazoa</taxon>
        <taxon>Chordata</taxon>
        <taxon>Craniata</taxon>
        <taxon>Vertebrata</taxon>
        <taxon>Euteleostomi</taxon>
        <taxon>Amphibia</taxon>
        <taxon>Batrachia</taxon>
        <taxon>Caudata</taxon>
        <taxon>Salamandroidea</taxon>
        <taxon>Salamandridae</taxon>
        <taxon>Pleurodelinae</taxon>
        <taxon>Pleurodeles</taxon>
    </lineage>
</organism>
<keyword evidence="3" id="KW-1185">Reference proteome</keyword>
<proteinExistence type="predicted"/>
<reference evidence="2" key="1">
    <citation type="journal article" date="2022" name="bioRxiv">
        <title>Sequencing and chromosome-scale assembly of the giantPleurodeles waltlgenome.</title>
        <authorList>
            <person name="Brown T."/>
            <person name="Elewa A."/>
            <person name="Iarovenko S."/>
            <person name="Subramanian E."/>
            <person name="Araus A.J."/>
            <person name="Petzold A."/>
            <person name="Susuki M."/>
            <person name="Suzuki K.-i.T."/>
            <person name="Hayashi T."/>
            <person name="Toyoda A."/>
            <person name="Oliveira C."/>
            <person name="Osipova E."/>
            <person name="Leigh N.D."/>
            <person name="Simon A."/>
            <person name="Yun M.H."/>
        </authorList>
    </citation>
    <scope>NUCLEOTIDE SEQUENCE</scope>
    <source>
        <strain evidence="2">20211129_DDA</strain>
        <tissue evidence="2">Liver</tissue>
    </source>
</reference>